<keyword evidence="3" id="KW-1185">Reference proteome</keyword>
<sequence>MIRMASVLERTSDWIASLGELDPYAAVLAAAALELAANVDDPPVTQSGTASIAPYVNSLRTTMEKLREATGAEDGDDEGGWGGLHVIPGAG</sequence>
<dbReference type="KEGG" id="pei:H9L10_03590"/>
<proteinExistence type="predicted"/>
<protein>
    <submittedName>
        <fullName evidence="2">Uncharacterized protein</fullName>
    </submittedName>
</protein>
<reference evidence="2 3" key="1">
    <citation type="submission" date="2020-08" db="EMBL/GenBank/DDBJ databases">
        <title>Genome sequence of Phycicoccus endophyticus JCM 31784T.</title>
        <authorList>
            <person name="Hyun D.-W."/>
            <person name="Bae J.-W."/>
        </authorList>
    </citation>
    <scope>NUCLEOTIDE SEQUENCE [LARGE SCALE GENOMIC DNA]</scope>
    <source>
        <strain evidence="2 3">JCM 31784</strain>
    </source>
</reference>
<organism evidence="2 3">
    <name type="scientific">Phycicoccus endophyticus</name>
    <dbReference type="NCBI Taxonomy" id="1690220"/>
    <lineage>
        <taxon>Bacteria</taxon>
        <taxon>Bacillati</taxon>
        <taxon>Actinomycetota</taxon>
        <taxon>Actinomycetes</taxon>
        <taxon>Micrococcales</taxon>
        <taxon>Intrasporangiaceae</taxon>
        <taxon>Phycicoccus</taxon>
    </lineage>
</organism>
<evidence type="ECO:0000313" key="2">
    <source>
        <dbReference type="EMBL" id="QNN50152.1"/>
    </source>
</evidence>
<dbReference type="AlphaFoldDB" id="A0A7G9R3H7"/>
<evidence type="ECO:0000313" key="3">
    <source>
        <dbReference type="Proteomes" id="UP000515976"/>
    </source>
</evidence>
<evidence type="ECO:0000256" key="1">
    <source>
        <dbReference type="SAM" id="MobiDB-lite"/>
    </source>
</evidence>
<dbReference type="Proteomes" id="UP000515976">
    <property type="component" value="Chromosome"/>
</dbReference>
<name>A0A7G9R3H7_9MICO</name>
<feature type="region of interest" description="Disordered" evidence="1">
    <location>
        <begin position="69"/>
        <end position="91"/>
    </location>
</feature>
<dbReference type="EMBL" id="CP060712">
    <property type="protein sequence ID" value="QNN50152.1"/>
    <property type="molecule type" value="Genomic_DNA"/>
</dbReference>
<accession>A0A7G9R3H7</accession>
<dbReference type="RefSeq" id="WP_166102348.1">
    <property type="nucleotide sequence ID" value="NZ_BMMY01000002.1"/>
</dbReference>
<gene>
    <name evidence="2" type="ORF">H9L10_03590</name>
</gene>